<evidence type="ECO:0000313" key="3">
    <source>
        <dbReference type="Proteomes" id="UP000006238"/>
    </source>
</evidence>
<accession>D4S1X4</accession>
<dbReference type="GO" id="GO:0016829">
    <property type="term" value="F:lyase activity"/>
    <property type="evidence" value="ECO:0007669"/>
    <property type="project" value="InterPro"/>
</dbReference>
<keyword evidence="3" id="KW-1185">Reference proteome</keyword>
<dbReference type="eggNOG" id="ENOG502Z8MY">
    <property type="taxonomic scope" value="Bacteria"/>
</dbReference>
<gene>
    <name evidence="2" type="ORF">BUTYVIB_02096</name>
</gene>
<evidence type="ECO:0000313" key="2">
    <source>
        <dbReference type="EMBL" id="EFF67872.1"/>
    </source>
</evidence>
<dbReference type="Proteomes" id="UP000006238">
    <property type="component" value="Unassembled WGS sequence"/>
</dbReference>
<evidence type="ECO:0000259" key="1">
    <source>
        <dbReference type="Pfam" id="PF03559"/>
    </source>
</evidence>
<dbReference type="HOGENOM" id="CLU_045374_0_0_9"/>
<protein>
    <submittedName>
        <fullName evidence="2">NDP-hexose 2,3-dehydratase</fullName>
    </submittedName>
</protein>
<feature type="domain" description="dTDP-4-dehydro-6-deoxy-alpha-D-glucopyranose 2,3-dehydratase" evidence="1">
    <location>
        <begin position="261"/>
        <end position="460"/>
    </location>
</feature>
<feature type="domain" description="dTDP-4-dehydro-6-deoxy-alpha-D-glucopyranose 2,3-dehydratase" evidence="1">
    <location>
        <begin position="22"/>
        <end position="222"/>
    </location>
</feature>
<dbReference type="EMBL" id="ABWN01000035">
    <property type="protein sequence ID" value="EFF67872.1"/>
    <property type="molecule type" value="Genomic_DNA"/>
</dbReference>
<dbReference type="AlphaFoldDB" id="D4S1X4"/>
<dbReference type="Gene3D" id="3.90.79.40">
    <property type="entry name" value="EvaA sugar 2,3-dehydratase subunit"/>
    <property type="match status" value="2"/>
</dbReference>
<comment type="caution">
    <text evidence="2">The sequence shown here is derived from an EMBL/GenBank/DDBJ whole genome shotgun (WGS) entry which is preliminary data.</text>
</comment>
<dbReference type="GeneID" id="98917777"/>
<sequence>MKTQIIDILKSWKTEESTVNSTEELIKWIQNLNETTHVRIEETRITDDTFWFYDDYEGEILNRKRSFFSIKGIRQFVNGKFHSEQPVIIQPEIGYLGIICKKIDGVMHFLMQAKIEPGNINCVQISPTIQATKSNFLRAHGGSLPKYFEYFEHSAQYNVIYDQIQSEQSSRFFRKRNRNMIMEVTDDIEIYSNFRWMTLGQIKKLMEIDNLVNMDTRTVLSGIPVTTQNFNADELKEIEQIIGSKELFQSMFNESQSVDLRNMYQYINDYKMFNDVKRTTIPLFELVDWNVSDKGVDCTKNANFNVRFYDIEISGREVQNWVQPLFKAIGKAEFSLMYSDDSGVREYLVKAVPEIGTFDKVEIGPTVQLEPSHRNEDDDPVERYYHELLEKKHKADIDVMLSEEGGRFYHEENRNTIFKVNKKDVEITDKYFWVNYSTLNMLIQVNNCINIQLRNLLSLLKL</sequence>
<dbReference type="RefSeq" id="WP_005604069.1">
    <property type="nucleotide sequence ID" value="NZ_GG663524.1"/>
</dbReference>
<dbReference type="InterPro" id="IPR038153">
    <property type="entry name" value="EvaA-like_sf"/>
</dbReference>
<organism evidence="2 3">
    <name type="scientific">Eshraghiella crossota DSM 2876</name>
    <dbReference type="NCBI Taxonomy" id="511680"/>
    <lineage>
        <taxon>Bacteria</taxon>
        <taxon>Bacillati</taxon>
        <taxon>Bacillota</taxon>
        <taxon>Clostridia</taxon>
        <taxon>Lachnospirales</taxon>
        <taxon>Lachnospiraceae</taxon>
        <taxon>Eshraghiella</taxon>
    </lineage>
</organism>
<name>D4S1X4_9FIRM</name>
<reference evidence="2 3" key="1">
    <citation type="submission" date="2010-02" db="EMBL/GenBank/DDBJ databases">
        <authorList>
            <person name="Weinstock G."/>
            <person name="Sodergren E."/>
            <person name="Clifton S."/>
            <person name="Fulton L."/>
            <person name="Fulton B."/>
            <person name="Courtney L."/>
            <person name="Fronick C."/>
            <person name="Harrison M."/>
            <person name="Strong C."/>
            <person name="Farmer C."/>
            <person name="Delahaunty K."/>
            <person name="Markovic C."/>
            <person name="Hall O."/>
            <person name="Minx P."/>
            <person name="Tomlinson C."/>
            <person name="Mitreva M."/>
            <person name="Nelson J."/>
            <person name="Hou S."/>
            <person name="Wollam A."/>
            <person name="Pepin K.H."/>
            <person name="Johnson M."/>
            <person name="Bhonagiri V."/>
            <person name="Zhang X."/>
            <person name="Suruliraj S."/>
            <person name="Warren W."/>
            <person name="Chinwalla A."/>
            <person name="Mardis E.R."/>
            <person name="Wilson R.K."/>
        </authorList>
    </citation>
    <scope>NUCLEOTIDE SEQUENCE [LARGE SCALE GENOMIC DNA]</scope>
    <source>
        <strain evidence="2 3">DSM 2876</strain>
    </source>
</reference>
<proteinExistence type="predicted"/>
<dbReference type="InterPro" id="IPR005212">
    <property type="entry name" value="EvaA-like"/>
</dbReference>
<dbReference type="Pfam" id="PF03559">
    <property type="entry name" value="Hexose_dehydrat"/>
    <property type="match status" value="2"/>
</dbReference>